<gene>
    <name evidence="1" type="ORF">FHS18_006276</name>
</gene>
<evidence type="ECO:0000313" key="2">
    <source>
        <dbReference type="Proteomes" id="UP000570361"/>
    </source>
</evidence>
<dbReference type="RefSeq" id="WP_183604210.1">
    <property type="nucleotide sequence ID" value="NZ_JACHXK010000027.1"/>
</dbReference>
<dbReference type="AlphaFoldDB" id="A0A7W5B4E0"/>
<dbReference type="InterPro" id="IPR028962">
    <property type="entry name" value="Imm10"/>
</dbReference>
<keyword evidence="2" id="KW-1185">Reference proteome</keyword>
<dbReference type="Proteomes" id="UP000570361">
    <property type="component" value="Unassembled WGS sequence"/>
</dbReference>
<reference evidence="1 2" key="1">
    <citation type="submission" date="2020-08" db="EMBL/GenBank/DDBJ databases">
        <title>Genomic Encyclopedia of Type Strains, Phase III (KMG-III): the genomes of soil and plant-associated and newly described type strains.</title>
        <authorList>
            <person name="Whitman W."/>
        </authorList>
    </citation>
    <scope>NUCLEOTIDE SEQUENCE [LARGE SCALE GENOMIC DNA]</scope>
    <source>
        <strain evidence="1 2">CECT 5862</strain>
    </source>
</reference>
<organism evidence="1 2">
    <name type="scientific">Paenibacillus phyllosphaerae</name>
    <dbReference type="NCBI Taxonomy" id="274593"/>
    <lineage>
        <taxon>Bacteria</taxon>
        <taxon>Bacillati</taxon>
        <taxon>Bacillota</taxon>
        <taxon>Bacilli</taxon>
        <taxon>Bacillales</taxon>
        <taxon>Paenibacillaceae</taxon>
        <taxon>Paenibacillus</taxon>
    </lineage>
</organism>
<name>A0A7W5B4E0_9BACL</name>
<dbReference type="EMBL" id="JACHXK010000027">
    <property type="protein sequence ID" value="MBB3114158.1"/>
    <property type="molecule type" value="Genomic_DNA"/>
</dbReference>
<sequence>MFTQTAQFLYSNCDEEIDVILVGFADQEFETKEYILLQRSLESDDRDKALGLDKVHLTINGEECSGYCDIKELLLRSNSLEIILDESTAEGLELPKHIKIEFNVDVEQLQAMRNHLELMFQNEPGVLNYFDS</sequence>
<evidence type="ECO:0008006" key="3">
    <source>
        <dbReference type="Google" id="ProtNLM"/>
    </source>
</evidence>
<comment type="caution">
    <text evidence="1">The sequence shown here is derived from an EMBL/GenBank/DDBJ whole genome shotgun (WGS) entry which is preliminary data.</text>
</comment>
<dbReference type="Pfam" id="PF15588">
    <property type="entry name" value="Imm10"/>
    <property type="match status" value="1"/>
</dbReference>
<evidence type="ECO:0000313" key="1">
    <source>
        <dbReference type="EMBL" id="MBB3114158.1"/>
    </source>
</evidence>
<protein>
    <recommendedName>
        <fullName evidence="3">Immunity protein 10</fullName>
    </recommendedName>
</protein>
<proteinExistence type="predicted"/>
<accession>A0A7W5B4E0</accession>